<protein>
    <submittedName>
        <fullName evidence="2">Uncharacterized protein</fullName>
    </submittedName>
</protein>
<keyword evidence="1" id="KW-0472">Membrane</keyword>
<accession>A0A452GM09</accession>
<dbReference type="STRING" id="38772.ENSGAGP00000002828"/>
<dbReference type="AlphaFoldDB" id="A0A452GM09"/>
<evidence type="ECO:0000313" key="2">
    <source>
        <dbReference type="Ensembl" id="ENSGAGP00000002828.1"/>
    </source>
</evidence>
<dbReference type="Proteomes" id="UP000291020">
    <property type="component" value="Unassembled WGS sequence"/>
</dbReference>
<keyword evidence="3" id="KW-1185">Reference proteome</keyword>
<organism evidence="2 3">
    <name type="scientific">Gopherus agassizii</name>
    <name type="common">Agassiz's desert tortoise</name>
    <dbReference type="NCBI Taxonomy" id="38772"/>
    <lineage>
        <taxon>Eukaryota</taxon>
        <taxon>Metazoa</taxon>
        <taxon>Chordata</taxon>
        <taxon>Craniata</taxon>
        <taxon>Vertebrata</taxon>
        <taxon>Euteleostomi</taxon>
        <taxon>Archelosauria</taxon>
        <taxon>Testudinata</taxon>
        <taxon>Testudines</taxon>
        <taxon>Cryptodira</taxon>
        <taxon>Durocryptodira</taxon>
        <taxon>Testudinoidea</taxon>
        <taxon>Testudinidae</taxon>
        <taxon>Gopherus</taxon>
    </lineage>
</organism>
<keyword evidence="1" id="KW-1133">Transmembrane helix</keyword>
<reference evidence="3" key="1">
    <citation type="journal article" date="2017" name="PLoS ONE">
        <title>The Agassiz's desert tortoise genome provides a resource for the conservation of a threatened species.</title>
        <authorList>
            <person name="Tollis M."/>
            <person name="DeNardo D.F."/>
            <person name="Cornelius J.A."/>
            <person name="Dolby G.A."/>
            <person name="Edwards T."/>
            <person name="Henen B.T."/>
            <person name="Karl A.E."/>
            <person name="Murphy R.W."/>
            <person name="Kusumi K."/>
        </authorList>
    </citation>
    <scope>NUCLEOTIDE SEQUENCE [LARGE SCALE GENOMIC DNA]</scope>
</reference>
<evidence type="ECO:0000256" key="1">
    <source>
        <dbReference type="SAM" id="Phobius"/>
    </source>
</evidence>
<reference evidence="2" key="2">
    <citation type="submission" date="2025-08" db="UniProtKB">
        <authorList>
            <consortium name="Ensembl"/>
        </authorList>
    </citation>
    <scope>IDENTIFICATION</scope>
</reference>
<feature type="transmembrane region" description="Helical" evidence="1">
    <location>
        <begin position="27"/>
        <end position="48"/>
    </location>
</feature>
<sequence>MEELQSVTAEQMRLPPFRVVEGINYDFFIICCAVAFSPLIYFMSLNVAKERRKFKELMKMMALQDFAFWCVKCPLNYVCSQIKLRAFSLSGHSVALALSSVQAKQSFHRS</sequence>
<dbReference type="Ensembl" id="ENSGAGT00000003233.1">
    <property type="protein sequence ID" value="ENSGAGP00000002828.1"/>
    <property type="gene ID" value="ENSGAGG00000002252.1"/>
</dbReference>
<proteinExistence type="predicted"/>
<reference evidence="2" key="3">
    <citation type="submission" date="2025-09" db="UniProtKB">
        <authorList>
            <consortium name="Ensembl"/>
        </authorList>
    </citation>
    <scope>IDENTIFICATION</scope>
</reference>
<evidence type="ECO:0000313" key="3">
    <source>
        <dbReference type="Proteomes" id="UP000291020"/>
    </source>
</evidence>
<name>A0A452GM09_9SAUR</name>
<keyword evidence="1" id="KW-0812">Transmembrane</keyword>